<dbReference type="Proteomes" id="UP001367316">
    <property type="component" value="Unassembled WGS sequence"/>
</dbReference>
<evidence type="ECO:0000313" key="2">
    <source>
        <dbReference type="EMBL" id="KAK7606291.1"/>
    </source>
</evidence>
<feature type="compositionally biased region" description="Polar residues" evidence="1">
    <location>
        <begin position="121"/>
        <end position="130"/>
    </location>
</feature>
<protein>
    <submittedName>
        <fullName evidence="2">Uncharacterized protein</fullName>
    </submittedName>
</protein>
<reference evidence="2 3" key="1">
    <citation type="submission" date="2024-04" db="EMBL/GenBank/DDBJ databases">
        <title>Phyllosticta paracitricarpa is synonymous to the EU quarantine fungus P. citricarpa based on phylogenomic analyses.</title>
        <authorList>
            <consortium name="Lawrence Berkeley National Laboratory"/>
            <person name="Van ingen-buijs V.A."/>
            <person name="Van westerhoven A.C."/>
            <person name="Haridas S."/>
            <person name="Skiadas P."/>
            <person name="Martin F."/>
            <person name="Groenewald J.Z."/>
            <person name="Crous P.W."/>
            <person name="Seidl M.F."/>
        </authorList>
    </citation>
    <scope>NUCLEOTIDE SEQUENCE [LARGE SCALE GENOMIC DNA]</scope>
    <source>
        <strain evidence="2 3">CBS 141358</strain>
    </source>
</reference>
<organism evidence="2 3">
    <name type="scientific">Phyllosticta paracitricarpa</name>
    <dbReference type="NCBI Taxonomy" id="2016321"/>
    <lineage>
        <taxon>Eukaryota</taxon>
        <taxon>Fungi</taxon>
        <taxon>Dikarya</taxon>
        <taxon>Ascomycota</taxon>
        <taxon>Pezizomycotina</taxon>
        <taxon>Dothideomycetes</taxon>
        <taxon>Dothideomycetes incertae sedis</taxon>
        <taxon>Botryosphaeriales</taxon>
        <taxon>Phyllostictaceae</taxon>
        <taxon>Phyllosticta</taxon>
    </lineage>
</organism>
<comment type="caution">
    <text evidence="2">The sequence shown here is derived from an EMBL/GenBank/DDBJ whole genome shotgun (WGS) entry which is preliminary data.</text>
</comment>
<dbReference type="EMBL" id="JBBPBF010000051">
    <property type="protein sequence ID" value="KAK7606291.1"/>
    <property type="molecule type" value="Genomic_DNA"/>
</dbReference>
<sequence length="130" mass="13649">MATVFNETVALTRVAFLANTITTASTLAISLLNRPAAIDNYEHSHELPPFHAPPSSLDERPSLPSIGLTISRASSASPQPGSLTPIAQRHRSHSPGIQLPSLSALASIASTATSSPYPESRSVQSLSRVP</sequence>
<proteinExistence type="predicted"/>
<evidence type="ECO:0000313" key="3">
    <source>
        <dbReference type="Proteomes" id="UP001367316"/>
    </source>
</evidence>
<keyword evidence="3" id="KW-1185">Reference proteome</keyword>
<feature type="compositionally biased region" description="Polar residues" evidence="1">
    <location>
        <begin position="71"/>
        <end position="82"/>
    </location>
</feature>
<accession>A0ABR1MTN0</accession>
<feature type="region of interest" description="Disordered" evidence="1">
    <location>
        <begin position="44"/>
        <end position="97"/>
    </location>
</feature>
<feature type="region of interest" description="Disordered" evidence="1">
    <location>
        <begin position="110"/>
        <end position="130"/>
    </location>
</feature>
<evidence type="ECO:0000256" key="1">
    <source>
        <dbReference type="SAM" id="MobiDB-lite"/>
    </source>
</evidence>
<gene>
    <name evidence="2" type="ORF">JOL62DRAFT_616263</name>
</gene>
<name>A0ABR1MTN0_9PEZI</name>